<evidence type="ECO:0000313" key="1">
    <source>
        <dbReference type="EMBL" id="JAH41065.1"/>
    </source>
</evidence>
<name>A0A0E9SK59_ANGAN</name>
<organism evidence="1">
    <name type="scientific">Anguilla anguilla</name>
    <name type="common">European freshwater eel</name>
    <name type="synonym">Muraena anguilla</name>
    <dbReference type="NCBI Taxonomy" id="7936"/>
    <lineage>
        <taxon>Eukaryota</taxon>
        <taxon>Metazoa</taxon>
        <taxon>Chordata</taxon>
        <taxon>Craniata</taxon>
        <taxon>Vertebrata</taxon>
        <taxon>Euteleostomi</taxon>
        <taxon>Actinopterygii</taxon>
        <taxon>Neopterygii</taxon>
        <taxon>Teleostei</taxon>
        <taxon>Anguilliformes</taxon>
        <taxon>Anguillidae</taxon>
        <taxon>Anguilla</taxon>
    </lineage>
</organism>
<accession>A0A0E9SK59</accession>
<reference evidence="1" key="1">
    <citation type="submission" date="2014-11" db="EMBL/GenBank/DDBJ databases">
        <authorList>
            <person name="Amaro Gonzalez C."/>
        </authorList>
    </citation>
    <scope>NUCLEOTIDE SEQUENCE</scope>
</reference>
<dbReference type="EMBL" id="GBXM01067512">
    <property type="protein sequence ID" value="JAH41065.1"/>
    <property type="molecule type" value="Transcribed_RNA"/>
</dbReference>
<proteinExistence type="predicted"/>
<sequence length="32" mass="3952">MSYYSRRPFLVPFLSAKNRKMRPQWARGHQNQ</sequence>
<protein>
    <submittedName>
        <fullName evidence="1">Uncharacterized protein</fullName>
    </submittedName>
</protein>
<dbReference type="AlphaFoldDB" id="A0A0E9SK59"/>
<reference evidence="1" key="2">
    <citation type="journal article" date="2015" name="Fish Shellfish Immunol.">
        <title>Early steps in the European eel (Anguilla anguilla)-Vibrio vulnificus interaction in the gills: Role of the RtxA13 toxin.</title>
        <authorList>
            <person name="Callol A."/>
            <person name="Pajuelo D."/>
            <person name="Ebbesson L."/>
            <person name="Teles M."/>
            <person name="MacKenzie S."/>
            <person name="Amaro C."/>
        </authorList>
    </citation>
    <scope>NUCLEOTIDE SEQUENCE</scope>
</reference>